<sequence>MPQNFFIIIFINLYLKNENLSTKKEHRLADAARHAPAQRNQNMPPHQEEAQRFIEDKSLKHAMQYMRTL</sequence>
<proteinExistence type="predicted"/>
<keyword evidence="3" id="KW-1185">Reference proteome</keyword>
<accession>A0ABR9G065</accession>
<comment type="caution">
    <text evidence="2">The sequence shown here is derived from an EMBL/GenBank/DDBJ whole genome shotgun (WGS) entry which is preliminary data.</text>
</comment>
<name>A0ABR9G065_9GAMM</name>
<dbReference type="EMBL" id="RRZB01000031">
    <property type="protein sequence ID" value="MBE0464291.1"/>
    <property type="molecule type" value="Genomic_DNA"/>
</dbReference>
<dbReference type="RefSeq" id="WP_192538800.1">
    <property type="nucleotide sequence ID" value="NZ_JABUZA010000028.1"/>
</dbReference>
<evidence type="ECO:0000313" key="2">
    <source>
        <dbReference type="EMBL" id="MBE0464291.1"/>
    </source>
</evidence>
<gene>
    <name evidence="2" type="ORF">EI547_12630</name>
</gene>
<reference evidence="2 3" key="1">
    <citation type="submission" date="2020-07" db="EMBL/GenBank/DDBJ databases">
        <title>Halophilic bacteria isolated from french cheeses.</title>
        <authorList>
            <person name="Kothe C.I."/>
            <person name="Farah-Kraiem B."/>
            <person name="Renault P."/>
            <person name="Dridi B."/>
        </authorList>
    </citation>
    <scope>NUCLEOTIDE SEQUENCE [LARGE SCALE GENOMIC DNA]</scope>
    <source>
        <strain evidence="2 3">FME20</strain>
    </source>
</reference>
<dbReference type="Proteomes" id="UP001645038">
    <property type="component" value="Unassembled WGS sequence"/>
</dbReference>
<evidence type="ECO:0000313" key="3">
    <source>
        <dbReference type="Proteomes" id="UP001645038"/>
    </source>
</evidence>
<protein>
    <submittedName>
        <fullName evidence="2">Uncharacterized protein</fullName>
    </submittedName>
</protein>
<feature type="region of interest" description="Disordered" evidence="1">
    <location>
        <begin position="27"/>
        <end position="48"/>
    </location>
</feature>
<evidence type="ECO:0000256" key="1">
    <source>
        <dbReference type="SAM" id="MobiDB-lite"/>
    </source>
</evidence>
<organism evidence="2 3">
    <name type="scientific">Halomonas colorata</name>
    <dbReference type="NCBI Taxonomy" id="2742615"/>
    <lineage>
        <taxon>Bacteria</taxon>
        <taxon>Pseudomonadati</taxon>
        <taxon>Pseudomonadota</taxon>
        <taxon>Gammaproteobacteria</taxon>
        <taxon>Oceanospirillales</taxon>
        <taxon>Halomonadaceae</taxon>
        <taxon>Halomonas</taxon>
    </lineage>
</organism>